<dbReference type="InterPro" id="IPR004772">
    <property type="entry name" value="TrkH"/>
</dbReference>
<dbReference type="RefSeq" id="WP_185117909.1">
    <property type="nucleotide sequence ID" value="NZ_JACJVQ010000002.1"/>
</dbReference>
<dbReference type="EMBL" id="JACJVQ010000002">
    <property type="protein sequence ID" value="MBB6632669.1"/>
    <property type="molecule type" value="Genomic_DNA"/>
</dbReference>
<comment type="subcellular location">
    <subcellularLocation>
        <location evidence="1">Cell membrane</location>
        <topology evidence="1">Multi-pass membrane protein</topology>
    </subcellularLocation>
</comment>
<keyword evidence="2" id="KW-0813">Transport</keyword>
<keyword evidence="3" id="KW-1003">Cell membrane</keyword>
<name>A0A841SPE4_9BACL</name>
<organism evidence="11 12">
    <name type="scientific">Cohnella thailandensis</name>
    <dbReference type="NCBI Taxonomy" id="557557"/>
    <lineage>
        <taxon>Bacteria</taxon>
        <taxon>Bacillati</taxon>
        <taxon>Bacillota</taxon>
        <taxon>Bacilli</taxon>
        <taxon>Bacillales</taxon>
        <taxon>Paenibacillaceae</taxon>
        <taxon>Cohnella</taxon>
    </lineage>
</organism>
<comment type="caution">
    <text evidence="11">The sequence shown here is derived from an EMBL/GenBank/DDBJ whole genome shotgun (WGS) entry which is preliminary data.</text>
</comment>
<dbReference type="AlphaFoldDB" id="A0A841SPE4"/>
<evidence type="ECO:0000256" key="1">
    <source>
        <dbReference type="ARBA" id="ARBA00004651"/>
    </source>
</evidence>
<keyword evidence="4" id="KW-0633">Potassium transport</keyword>
<feature type="transmembrane region" description="Helical" evidence="10">
    <location>
        <begin position="408"/>
        <end position="428"/>
    </location>
</feature>
<proteinExistence type="predicted"/>
<keyword evidence="8" id="KW-0406">Ion transport</keyword>
<evidence type="ECO:0000256" key="2">
    <source>
        <dbReference type="ARBA" id="ARBA00022448"/>
    </source>
</evidence>
<evidence type="ECO:0000256" key="4">
    <source>
        <dbReference type="ARBA" id="ARBA00022538"/>
    </source>
</evidence>
<feature type="transmembrane region" description="Helical" evidence="10">
    <location>
        <begin position="194"/>
        <end position="219"/>
    </location>
</feature>
<feature type="transmembrane region" description="Helical" evidence="10">
    <location>
        <begin position="231"/>
        <end position="250"/>
    </location>
</feature>
<evidence type="ECO:0000256" key="10">
    <source>
        <dbReference type="SAM" id="Phobius"/>
    </source>
</evidence>
<dbReference type="NCBIfam" id="TIGR00933">
    <property type="entry name" value="2a38"/>
    <property type="match status" value="1"/>
</dbReference>
<feature type="transmembrane region" description="Helical" evidence="10">
    <location>
        <begin position="77"/>
        <end position="101"/>
    </location>
</feature>
<dbReference type="PANTHER" id="PTHR32024:SF1">
    <property type="entry name" value="KTR SYSTEM POTASSIUM UPTAKE PROTEIN B"/>
    <property type="match status" value="1"/>
</dbReference>
<dbReference type="GO" id="GO:0015379">
    <property type="term" value="F:potassium:chloride symporter activity"/>
    <property type="evidence" value="ECO:0007669"/>
    <property type="project" value="InterPro"/>
</dbReference>
<gene>
    <name evidence="11" type="ORF">H7B67_00840</name>
</gene>
<keyword evidence="9 10" id="KW-0472">Membrane</keyword>
<feature type="transmembrane region" description="Helical" evidence="10">
    <location>
        <begin position="132"/>
        <end position="153"/>
    </location>
</feature>
<feature type="transmembrane region" description="Helical" evidence="10">
    <location>
        <begin position="46"/>
        <end position="65"/>
    </location>
</feature>
<evidence type="ECO:0000313" key="11">
    <source>
        <dbReference type="EMBL" id="MBB6632669.1"/>
    </source>
</evidence>
<evidence type="ECO:0000256" key="6">
    <source>
        <dbReference type="ARBA" id="ARBA00022958"/>
    </source>
</evidence>
<evidence type="ECO:0000256" key="5">
    <source>
        <dbReference type="ARBA" id="ARBA00022692"/>
    </source>
</evidence>
<protein>
    <submittedName>
        <fullName evidence="11">Trk family potassium uptake protein</fullName>
    </submittedName>
</protein>
<feature type="transmembrane region" description="Helical" evidence="10">
    <location>
        <begin position="298"/>
        <end position="331"/>
    </location>
</feature>
<feature type="transmembrane region" description="Helical" evidence="10">
    <location>
        <begin position="378"/>
        <end position="396"/>
    </location>
</feature>
<feature type="transmembrane region" description="Helical" evidence="10">
    <location>
        <begin position="352"/>
        <end position="372"/>
    </location>
</feature>
<reference evidence="11 12" key="1">
    <citation type="submission" date="2020-08" db="EMBL/GenBank/DDBJ databases">
        <title>Cohnella phylogeny.</title>
        <authorList>
            <person name="Dunlap C."/>
        </authorList>
    </citation>
    <scope>NUCLEOTIDE SEQUENCE [LARGE SCALE GENOMIC DNA]</scope>
    <source>
        <strain evidence="11 12">DSM 25241</strain>
    </source>
</reference>
<evidence type="ECO:0000256" key="3">
    <source>
        <dbReference type="ARBA" id="ARBA00022475"/>
    </source>
</evidence>
<feature type="transmembrane region" description="Helical" evidence="10">
    <location>
        <begin position="16"/>
        <end position="34"/>
    </location>
</feature>
<dbReference type="InterPro" id="IPR003445">
    <property type="entry name" value="Cat_transpt"/>
</dbReference>
<accession>A0A841SPE4</accession>
<evidence type="ECO:0000256" key="7">
    <source>
        <dbReference type="ARBA" id="ARBA00022989"/>
    </source>
</evidence>
<keyword evidence="5 10" id="KW-0812">Transmembrane</keyword>
<dbReference type="Proteomes" id="UP000535838">
    <property type="component" value="Unassembled WGS sequence"/>
</dbReference>
<keyword evidence="6" id="KW-0630">Potassium</keyword>
<evidence type="ECO:0000313" key="12">
    <source>
        <dbReference type="Proteomes" id="UP000535838"/>
    </source>
</evidence>
<evidence type="ECO:0000256" key="9">
    <source>
        <dbReference type="ARBA" id="ARBA00023136"/>
    </source>
</evidence>
<evidence type="ECO:0000256" key="8">
    <source>
        <dbReference type="ARBA" id="ARBA00023065"/>
    </source>
</evidence>
<sequence>MFKKVRGWFVSSPPRALTIGFIVIILIGTVLLKLPVSLREGQSIDWVDALFTSASATCVTGLVVLDTGTSFSTFGHWVILALVQIGGLGFMTMGTLFAIFLRRKVSLKERLILQESLNQNNLEGIIKLVLRVIYYALTIELAGSLLFTLRFMLDMPPGKAIYFGIFHGVSIFNNAGFDLFGDYRSMANYISDPFVNLLSIVLIILGGLGFVVLADLVEYRRNRRLSLHSKVAIYTTLLLFIGGAVVILLFEYTNQKTFGPLNMADKIMASLLHSMTPRSAGISTIDVASLRQATQFLLVILMFIGVSPGSTGGGIKTTTFAVLIVAVLAVFRGRKDVVLLRHRIEPDRVYKAITVTLFSFIIVVVGTMLLSVTESHSFMVVLFEATSAFATVGLSAGLTPELTDIGKFIVIVLMFMGRLGPFTLFYAVGPRKGKTLYRHAEGKIIIG</sequence>
<dbReference type="PANTHER" id="PTHR32024">
    <property type="entry name" value="TRK SYSTEM POTASSIUM UPTAKE PROTEIN TRKG-RELATED"/>
    <property type="match status" value="1"/>
</dbReference>
<dbReference type="Pfam" id="PF02386">
    <property type="entry name" value="TrkH"/>
    <property type="match status" value="1"/>
</dbReference>
<keyword evidence="12" id="KW-1185">Reference proteome</keyword>
<dbReference type="GO" id="GO:0005886">
    <property type="term" value="C:plasma membrane"/>
    <property type="evidence" value="ECO:0007669"/>
    <property type="project" value="UniProtKB-SubCell"/>
</dbReference>
<keyword evidence="7 10" id="KW-1133">Transmembrane helix</keyword>